<evidence type="ECO:0000256" key="1">
    <source>
        <dbReference type="SAM" id="Phobius"/>
    </source>
</evidence>
<feature type="transmembrane region" description="Helical" evidence="1">
    <location>
        <begin position="174"/>
        <end position="195"/>
    </location>
</feature>
<sequence length="249" mass="27814">MNGTKLMQLIKVALFGSSTLLCVLAMFLPYWFTFTLKISRDVGIGKEERSATVNVGLFFIDNGKFMMSMVSHMDKANNMQAIPGIWKMSMLFFGLGTSGIFVCTIAALIYFCRKYNSATGEMCLAAFMIPTAVCQVLGLIFAFLTKSLTESWEQYNIHSFYMQTTDAPEFNYNFGVYVAAVGAAIGVVGLVVAWLQACQLCHHVENVRYQMLHAALTEEEKGYYTGSKGMGIEEKPGFRYDGRYGDEME</sequence>
<accession>A0A9D3Z029</accession>
<keyword evidence="1" id="KW-1133">Transmembrane helix</keyword>
<keyword evidence="1" id="KW-0812">Transmembrane</keyword>
<proteinExistence type="predicted"/>
<dbReference type="EMBL" id="JAIWYP010000014">
    <property type="protein sequence ID" value="KAH3710263.1"/>
    <property type="molecule type" value="Genomic_DNA"/>
</dbReference>
<feature type="transmembrane region" description="Helical" evidence="1">
    <location>
        <begin position="123"/>
        <end position="144"/>
    </location>
</feature>
<reference evidence="2" key="2">
    <citation type="submission" date="2020-11" db="EMBL/GenBank/DDBJ databases">
        <authorList>
            <person name="McCartney M.A."/>
            <person name="Auch B."/>
            <person name="Kono T."/>
            <person name="Mallez S."/>
            <person name="Becker A."/>
            <person name="Gohl D.M."/>
            <person name="Silverstein K.A.T."/>
            <person name="Koren S."/>
            <person name="Bechman K.B."/>
            <person name="Herman A."/>
            <person name="Abrahante J.E."/>
            <person name="Garbe J."/>
        </authorList>
    </citation>
    <scope>NUCLEOTIDE SEQUENCE</scope>
    <source>
        <strain evidence="2">Duluth1</strain>
        <tissue evidence="2">Whole animal</tissue>
    </source>
</reference>
<dbReference type="OrthoDB" id="6104116at2759"/>
<keyword evidence="3" id="KW-1185">Reference proteome</keyword>
<dbReference type="Proteomes" id="UP000828390">
    <property type="component" value="Unassembled WGS sequence"/>
</dbReference>
<gene>
    <name evidence="2" type="ORF">DPMN_069736</name>
</gene>
<organism evidence="2 3">
    <name type="scientific">Dreissena polymorpha</name>
    <name type="common">Zebra mussel</name>
    <name type="synonym">Mytilus polymorpha</name>
    <dbReference type="NCBI Taxonomy" id="45954"/>
    <lineage>
        <taxon>Eukaryota</taxon>
        <taxon>Metazoa</taxon>
        <taxon>Spiralia</taxon>
        <taxon>Lophotrochozoa</taxon>
        <taxon>Mollusca</taxon>
        <taxon>Bivalvia</taxon>
        <taxon>Autobranchia</taxon>
        <taxon>Heteroconchia</taxon>
        <taxon>Euheterodonta</taxon>
        <taxon>Imparidentia</taxon>
        <taxon>Neoheterodontei</taxon>
        <taxon>Myida</taxon>
        <taxon>Dreissenoidea</taxon>
        <taxon>Dreissenidae</taxon>
        <taxon>Dreissena</taxon>
    </lineage>
</organism>
<feature type="transmembrane region" description="Helical" evidence="1">
    <location>
        <begin position="90"/>
        <end position="111"/>
    </location>
</feature>
<evidence type="ECO:0000313" key="3">
    <source>
        <dbReference type="Proteomes" id="UP000828390"/>
    </source>
</evidence>
<evidence type="ECO:0000313" key="2">
    <source>
        <dbReference type="EMBL" id="KAH3710263.1"/>
    </source>
</evidence>
<keyword evidence="1" id="KW-0472">Membrane</keyword>
<comment type="caution">
    <text evidence="2">The sequence shown here is derived from an EMBL/GenBank/DDBJ whole genome shotgun (WGS) entry which is preliminary data.</text>
</comment>
<name>A0A9D3Z029_DREPO</name>
<protein>
    <submittedName>
        <fullName evidence="2">Uncharacterized protein</fullName>
    </submittedName>
</protein>
<reference evidence="2" key="1">
    <citation type="journal article" date="2019" name="bioRxiv">
        <title>The Genome of the Zebra Mussel, Dreissena polymorpha: A Resource for Invasive Species Research.</title>
        <authorList>
            <person name="McCartney M.A."/>
            <person name="Auch B."/>
            <person name="Kono T."/>
            <person name="Mallez S."/>
            <person name="Zhang Y."/>
            <person name="Obille A."/>
            <person name="Becker A."/>
            <person name="Abrahante J.E."/>
            <person name="Garbe J."/>
            <person name="Badalamenti J.P."/>
            <person name="Herman A."/>
            <person name="Mangelson H."/>
            <person name="Liachko I."/>
            <person name="Sullivan S."/>
            <person name="Sone E.D."/>
            <person name="Koren S."/>
            <person name="Silverstein K.A.T."/>
            <person name="Beckman K.B."/>
            <person name="Gohl D.M."/>
        </authorList>
    </citation>
    <scope>NUCLEOTIDE SEQUENCE</scope>
    <source>
        <strain evidence="2">Duluth1</strain>
        <tissue evidence="2">Whole animal</tissue>
    </source>
</reference>
<dbReference type="AlphaFoldDB" id="A0A9D3Z029"/>
<feature type="transmembrane region" description="Helical" evidence="1">
    <location>
        <begin position="12"/>
        <end position="32"/>
    </location>
</feature>